<protein>
    <submittedName>
        <fullName evidence="1">Uncharacterized protein</fullName>
    </submittedName>
</protein>
<dbReference type="AlphaFoldDB" id="A0A0N7HVY6"/>
<name>A0A0N7HVY6_9BACT</name>
<sequence>MAFSFFISQPCREPIFNFVKEPLDMQVTDKLKTYYQHYQELKENGGPEENTELFEAVIELEEDIMSAYGLPPSHTHLQILWQFTEITPLTDEVVEEAQNQLKAAATEHLMAPVKTNLELLQEAKSERMSAFNVLPEIGQPTHDYPIFLFEEMLLKDKATPEAVLQEMESVKELDCYGEVATLLYYHRKTYKRTKIYKTLKPHLQFLDTYLQQLKNIGESENHSSFVSSLIKKEAAEEATTPSVVYPEDTLLPLIGIDPASYAPESILLTDVFEMEEIVYDVDTAVTVTGMLSSGEDTKRVSLGFDLKELVRLFTFYDGQGEQIFALFSNQPENEVQDSPIVINLKDSTGSTFLAYQHYFKVYKPLVLGEDGSHQVIQEEFYLVEEILERTAYDAEQLEISKVSLHGLFQHLKSSYRLYLELRQVGESEKNARNESALENPTTFELARHLFTLDQHGGKIDFE</sequence>
<proteinExistence type="predicted"/>
<evidence type="ECO:0000313" key="1">
    <source>
        <dbReference type="EMBL" id="ALI97752.1"/>
    </source>
</evidence>
<organism evidence="1 2">
    <name type="scientific">Rufibacter tibetensis</name>
    <dbReference type="NCBI Taxonomy" id="512763"/>
    <lineage>
        <taxon>Bacteria</taxon>
        <taxon>Pseudomonadati</taxon>
        <taxon>Bacteroidota</taxon>
        <taxon>Cytophagia</taxon>
        <taxon>Cytophagales</taxon>
        <taxon>Hymenobacteraceae</taxon>
        <taxon>Rufibacter</taxon>
    </lineage>
</organism>
<reference evidence="1 2" key="1">
    <citation type="submission" date="2015-08" db="EMBL/GenBank/DDBJ databases">
        <title>Complete genome sequence of Rufibacter tibetensis strain 1351t, a radiation-resistant bacterium from tibet plateau.</title>
        <authorList>
            <person name="Dai J."/>
        </authorList>
    </citation>
    <scope>NUCLEOTIDE SEQUENCE [LARGE SCALE GENOMIC DNA]</scope>
    <source>
        <strain evidence="1 2">1351</strain>
    </source>
</reference>
<dbReference type="Proteomes" id="UP000061382">
    <property type="component" value="Chromosome"/>
</dbReference>
<evidence type="ECO:0000313" key="2">
    <source>
        <dbReference type="Proteomes" id="UP000061382"/>
    </source>
</evidence>
<gene>
    <name evidence="1" type="ORF">DC20_00545</name>
</gene>
<accession>A0A0N7HVY6</accession>
<dbReference type="PATRIC" id="fig|512763.3.peg.117"/>
<keyword evidence="2" id="KW-1185">Reference proteome</keyword>
<dbReference type="EMBL" id="CP012643">
    <property type="protein sequence ID" value="ALI97752.1"/>
    <property type="molecule type" value="Genomic_DNA"/>
</dbReference>
<dbReference type="KEGG" id="rti:DC20_00545"/>